<feature type="transmembrane region" description="Helical" evidence="1">
    <location>
        <begin position="28"/>
        <end position="46"/>
    </location>
</feature>
<reference evidence="2" key="1">
    <citation type="submission" date="2023-06" db="EMBL/GenBank/DDBJ databases">
        <authorList>
            <person name="Kurt Z."/>
        </authorList>
    </citation>
    <scope>NUCLEOTIDE SEQUENCE</scope>
</reference>
<keyword evidence="1" id="KW-1133">Transmembrane helix</keyword>
<keyword evidence="1" id="KW-0812">Transmembrane</keyword>
<protein>
    <submittedName>
        <fullName evidence="3">Hypothetical_protein</fullName>
    </submittedName>
</protein>
<dbReference type="Proteomes" id="UP001642409">
    <property type="component" value="Unassembled WGS sequence"/>
</dbReference>
<organism evidence="2">
    <name type="scientific">Hexamita inflata</name>
    <dbReference type="NCBI Taxonomy" id="28002"/>
    <lineage>
        <taxon>Eukaryota</taxon>
        <taxon>Metamonada</taxon>
        <taxon>Diplomonadida</taxon>
        <taxon>Hexamitidae</taxon>
        <taxon>Hexamitinae</taxon>
        <taxon>Hexamita</taxon>
    </lineage>
</organism>
<evidence type="ECO:0000313" key="2">
    <source>
        <dbReference type="EMBL" id="CAI9923595.1"/>
    </source>
</evidence>
<proteinExistence type="predicted"/>
<gene>
    <name evidence="2" type="ORF">HINF_LOCUS11240</name>
    <name evidence="3" type="ORF">HINF_LOCUS67389</name>
</gene>
<keyword evidence="4" id="KW-1185">Reference proteome</keyword>
<name>A0AA86NRQ0_9EUKA</name>
<reference evidence="3 4" key="2">
    <citation type="submission" date="2024-07" db="EMBL/GenBank/DDBJ databases">
        <authorList>
            <person name="Akdeniz Z."/>
        </authorList>
    </citation>
    <scope>NUCLEOTIDE SEQUENCE [LARGE SCALE GENOMIC DNA]</scope>
</reference>
<dbReference type="AlphaFoldDB" id="A0AA86NRQ0"/>
<evidence type="ECO:0000313" key="4">
    <source>
        <dbReference type="Proteomes" id="UP001642409"/>
    </source>
</evidence>
<keyword evidence="1" id="KW-0472">Membrane</keyword>
<dbReference type="EMBL" id="CAXDID020000465">
    <property type="protein sequence ID" value="CAL6094272.1"/>
    <property type="molecule type" value="Genomic_DNA"/>
</dbReference>
<evidence type="ECO:0000313" key="3">
    <source>
        <dbReference type="EMBL" id="CAL6094272.1"/>
    </source>
</evidence>
<dbReference type="EMBL" id="CATOUU010000288">
    <property type="protein sequence ID" value="CAI9923595.1"/>
    <property type="molecule type" value="Genomic_DNA"/>
</dbReference>
<evidence type="ECO:0000256" key="1">
    <source>
        <dbReference type="SAM" id="Phobius"/>
    </source>
</evidence>
<accession>A0AA86NRQ0</accession>
<sequence length="107" mass="12991">MVFFKKNMKNNKFPKQTIKREQFRTKWWINYFLGFRCVGIFLNSLLQDKLFLIFNLELLLGFRKDKQKQIIYILNTQVLLSKVSMKFCLCRLEEVRAHHSIKQPCTL</sequence>
<comment type="caution">
    <text evidence="2">The sequence shown here is derived from an EMBL/GenBank/DDBJ whole genome shotgun (WGS) entry which is preliminary data.</text>
</comment>